<protein>
    <recommendedName>
        <fullName evidence="5">UPF0261 protein AYJ54_40740</fullName>
    </recommendedName>
</protein>
<comment type="function">
    <text evidence="4">Involved in beta-(1--&gt;2)glucan export. Transmembrane domains (TMD) form a pore in the inner membrane and the ATP-binding domain (NBD) is responsible for energy generation.</text>
</comment>
<reference evidence="8 9" key="1">
    <citation type="submission" date="2016-03" db="EMBL/GenBank/DDBJ databases">
        <title>Draft Genome Sequence of the Strain BR 10245 (Bradyrhizobium sp.) isolated from nodules of Centrolobium paraense.</title>
        <authorList>
            <person name="Simoes-Araujo J.L.Sr."/>
            <person name="Barauna A.C."/>
            <person name="Silva K."/>
            <person name="Zilli J.E."/>
        </authorList>
    </citation>
    <scope>NUCLEOTIDE SEQUENCE [LARGE SCALE GENOMIC DNA]</scope>
    <source>
        <strain evidence="8 9">BR 10245</strain>
    </source>
</reference>
<proteinExistence type="inferred from homology"/>
<dbReference type="PROSITE" id="PS50893">
    <property type="entry name" value="ABC_TRANSPORTER_2"/>
    <property type="match status" value="1"/>
</dbReference>
<dbReference type="Pfam" id="PF00005">
    <property type="entry name" value="ABC_tran"/>
    <property type="match status" value="1"/>
</dbReference>
<evidence type="ECO:0000256" key="6">
    <source>
        <dbReference type="SAM" id="MobiDB-lite"/>
    </source>
</evidence>
<dbReference type="Gene3D" id="3.40.50.300">
    <property type="entry name" value="P-loop containing nucleotide triphosphate hydrolases"/>
    <property type="match status" value="1"/>
</dbReference>
<dbReference type="PROSITE" id="PS00211">
    <property type="entry name" value="ABC_TRANSPORTER_1"/>
    <property type="match status" value="1"/>
</dbReference>
<feature type="domain" description="ABC transporter" evidence="7">
    <location>
        <begin position="11"/>
        <end position="239"/>
    </location>
</feature>
<dbReference type="InterPro" id="IPR027417">
    <property type="entry name" value="P-loop_NTPase"/>
</dbReference>
<dbReference type="InterPro" id="IPR003439">
    <property type="entry name" value="ABC_transporter-like_ATP-bd"/>
</dbReference>
<evidence type="ECO:0000313" key="8">
    <source>
        <dbReference type="EMBL" id="OAF14907.1"/>
    </source>
</evidence>
<dbReference type="CDD" id="cd03224">
    <property type="entry name" value="ABC_TM1139_LivF_branched"/>
    <property type="match status" value="1"/>
</dbReference>
<evidence type="ECO:0000313" key="9">
    <source>
        <dbReference type="Proteomes" id="UP000076959"/>
    </source>
</evidence>
<dbReference type="Pfam" id="PF23189">
    <property type="entry name" value="UPF0261_C"/>
    <property type="match status" value="1"/>
</dbReference>
<evidence type="ECO:0000259" key="7">
    <source>
        <dbReference type="PROSITE" id="PS50893"/>
    </source>
</evidence>
<accession>A0A176Z3F2</accession>
<dbReference type="GO" id="GO:0016887">
    <property type="term" value="F:ATP hydrolysis activity"/>
    <property type="evidence" value="ECO:0007669"/>
    <property type="project" value="InterPro"/>
</dbReference>
<dbReference type="NCBIfam" id="NF002673">
    <property type="entry name" value="PRK02399.1-1"/>
    <property type="match status" value="1"/>
</dbReference>
<dbReference type="NCBIfam" id="NF002674">
    <property type="entry name" value="PRK02399.1-2"/>
    <property type="match status" value="1"/>
</dbReference>
<comment type="similarity">
    <text evidence="5">Belongs to the UPF0261 family.</text>
</comment>
<evidence type="ECO:0000256" key="3">
    <source>
        <dbReference type="ARBA" id="ARBA00022840"/>
    </source>
</evidence>
<dbReference type="AlphaFoldDB" id="A0A176Z3F2"/>
<dbReference type="InterPro" id="IPR051353">
    <property type="entry name" value="Tobamovirus_resist_UPF0261"/>
</dbReference>
<dbReference type="InterPro" id="IPR017871">
    <property type="entry name" value="ABC_transporter-like_CS"/>
</dbReference>
<dbReference type="PANTHER" id="PTHR31862:SF1">
    <property type="entry name" value="UPF0261 DOMAIN PROTEIN (AFU_ORTHOLOGUE AFUA_1G10120)"/>
    <property type="match status" value="1"/>
</dbReference>
<evidence type="ECO:0000256" key="4">
    <source>
        <dbReference type="ARBA" id="ARBA00024722"/>
    </source>
</evidence>
<evidence type="ECO:0000256" key="5">
    <source>
        <dbReference type="HAMAP-Rule" id="MF_00677"/>
    </source>
</evidence>
<name>A0A176Z3F2_9BRAD</name>
<dbReference type="STRING" id="1505087.AYJ54_40740"/>
<sequence length="738" mass="79137">MNEIRRSAAALEVRGLDVYYGHSHALQGVDLVLESGVFSVVGRNGMGKTTLCKAIMGLVPVSGGSIRVRGEDITRRPPAHIARLGVGYVPQGRRLWRSLSVDEHLQLAGGMRPGAWTVERIYDTFPRLAERKDHGGGQLSGGEQQMLAISRALLTNPHLLIMDEPTEGLAPVIVAQVEEMLLRLGEDGDMSVLVIEQNIGVATAVSRNVAIMVNGRINRIIDSVRLAADRELQQRLLGVGLHAELEPETTDAPAAGTEAKPTPQPSRPSGPIRIYISNPTPPTRWSQPVPIARIEAAARTLSTQIARLDETARRKREPVSAQTSGPPVVLVVGTLDTKGTELRFIRDIIAESGLRTRLVDVSTSGKHVTCDVSAQEIALNHGRGGAAVFAPDRGAAVTAMADAFANWLRRQGNVAGVISAGGSGAASLVAPGMRILPVGVPKLIISSVASGDVGPYVGPADITMMYSVTDVQGLNAISRTVLSNGAHAIAGMVKARLDQRAATAREVGGLPSIGITMFGVTTPAVQKIAGDLREDFECLVFHATGVGGRSMEKLVDSGQLAGVIDLTTTEVCDLLMGGVFPATEDRFGAIARRRVPYIGSVGALDMVNFGAPDTIPERYRGRKFHVHNPQVTLMRTTAEENERIGRWIGERLNQMDGPVRLFLPEGGVSALDARGQPFWDPEADAALFRALERTVRQTGNRQLIRIKTNINDPEFASTIVSTFRTLFGRAGARRRMAR</sequence>
<gene>
    <name evidence="8" type="ORF">AYJ54_40740</name>
</gene>
<dbReference type="HAMAP" id="MF_00677">
    <property type="entry name" value="UPF0261"/>
    <property type="match status" value="1"/>
</dbReference>
<dbReference type="PANTHER" id="PTHR31862">
    <property type="entry name" value="UPF0261 DOMAIN PROTEIN (AFU_ORTHOLOGUE AFUA_1G10120)"/>
    <property type="match status" value="1"/>
</dbReference>
<dbReference type="Gene3D" id="3.40.50.12030">
    <property type="entry name" value="Uncharacterised protein family UPF0261, NC domain"/>
    <property type="match status" value="1"/>
</dbReference>
<dbReference type="Pfam" id="PF06792">
    <property type="entry name" value="UPF0261"/>
    <property type="match status" value="1"/>
</dbReference>
<dbReference type="CDD" id="cd15488">
    <property type="entry name" value="Tm-1-like"/>
    <property type="match status" value="1"/>
</dbReference>
<organism evidence="8 9">
    <name type="scientific">Bradyrhizobium centrolobii</name>
    <dbReference type="NCBI Taxonomy" id="1505087"/>
    <lineage>
        <taxon>Bacteria</taxon>
        <taxon>Pseudomonadati</taxon>
        <taxon>Pseudomonadota</taxon>
        <taxon>Alphaproteobacteria</taxon>
        <taxon>Hyphomicrobiales</taxon>
        <taxon>Nitrobacteraceae</taxon>
        <taxon>Bradyrhizobium</taxon>
    </lineage>
</organism>
<comment type="caution">
    <text evidence="8">The sequence shown here is derived from an EMBL/GenBank/DDBJ whole genome shotgun (WGS) entry which is preliminary data.</text>
</comment>
<dbReference type="InterPro" id="IPR056778">
    <property type="entry name" value="UPF0261_C"/>
</dbReference>
<dbReference type="SMART" id="SM00382">
    <property type="entry name" value="AAA"/>
    <property type="match status" value="1"/>
</dbReference>
<dbReference type="InterPro" id="IPR044122">
    <property type="entry name" value="UPF0261_N"/>
</dbReference>
<dbReference type="InterPro" id="IPR003593">
    <property type="entry name" value="AAA+_ATPase"/>
</dbReference>
<dbReference type="EMBL" id="LUUB01000026">
    <property type="protein sequence ID" value="OAF14907.1"/>
    <property type="molecule type" value="Genomic_DNA"/>
</dbReference>
<keyword evidence="2" id="KW-0547">Nucleotide-binding</keyword>
<evidence type="ECO:0000256" key="2">
    <source>
        <dbReference type="ARBA" id="ARBA00022741"/>
    </source>
</evidence>
<feature type="region of interest" description="Disordered" evidence="6">
    <location>
        <begin position="243"/>
        <end position="272"/>
    </location>
</feature>
<dbReference type="InterPro" id="IPR008322">
    <property type="entry name" value="UPF0261"/>
</dbReference>
<dbReference type="SUPFAM" id="SSF52540">
    <property type="entry name" value="P-loop containing nucleoside triphosphate hydrolases"/>
    <property type="match status" value="1"/>
</dbReference>
<keyword evidence="9" id="KW-1185">Reference proteome</keyword>
<keyword evidence="3" id="KW-0067">ATP-binding</keyword>
<dbReference type="Gene3D" id="3.40.50.12020">
    <property type="entry name" value="Uncharacterised protein family UPF0261, NN domain"/>
    <property type="match status" value="1"/>
</dbReference>
<dbReference type="RefSeq" id="WP_063696814.1">
    <property type="nucleotide sequence ID" value="NZ_LUUB01000026.1"/>
</dbReference>
<dbReference type="OrthoDB" id="9776369at2"/>
<dbReference type="GO" id="GO:0005524">
    <property type="term" value="F:ATP binding"/>
    <property type="evidence" value="ECO:0007669"/>
    <property type="project" value="UniProtKB-KW"/>
</dbReference>
<dbReference type="Proteomes" id="UP000076959">
    <property type="component" value="Unassembled WGS sequence"/>
</dbReference>
<comment type="similarity">
    <text evidence="1">Belongs to the ABC transporter superfamily.</text>
</comment>
<evidence type="ECO:0000256" key="1">
    <source>
        <dbReference type="ARBA" id="ARBA00005417"/>
    </source>
</evidence>